<organism evidence="1 2">
    <name type="scientific">Hygrophoropsis aurantiaca</name>
    <dbReference type="NCBI Taxonomy" id="72124"/>
    <lineage>
        <taxon>Eukaryota</taxon>
        <taxon>Fungi</taxon>
        <taxon>Dikarya</taxon>
        <taxon>Basidiomycota</taxon>
        <taxon>Agaricomycotina</taxon>
        <taxon>Agaricomycetes</taxon>
        <taxon>Agaricomycetidae</taxon>
        <taxon>Boletales</taxon>
        <taxon>Coniophorineae</taxon>
        <taxon>Hygrophoropsidaceae</taxon>
        <taxon>Hygrophoropsis</taxon>
    </lineage>
</organism>
<gene>
    <name evidence="1" type="ORF">BJ138DRAFT_1019952</name>
</gene>
<protein>
    <submittedName>
        <fullName evidence="1">Uncharacterized protein</fullName>
    </submittedName>
</protein>
<dbReference type="Proteomes" id="UP000790377">
    <property type="component" value="Unassembled WGS sequence"/>
</dbReference>
<keyword evidence="2" id="KW-1185">Reference proteome</keyword>
<proteinExistence type="predicted"/>
<name>A0ACB7ZT44_9AGAM</name>
<comment type="caution">
    <text evidence="1">The sequence shown here is derived from an EMBL/GenBank/DDBJ whole genome shotgun (WGS) entry which is preliminary data.</text>
</comment>
<evidence type="ECO:0000313" key="1">
    <source>
        <dbReference type="EMBL" id="KAH7903859.1"/>
    </source>
</evidence>
<dbReference type="EMBL" id="MU268722">
    <property type="protein sequence ID" value="KAH7903859.1"/>
    <property type="molecule type" value="Genomic_DNA"/>
</dbReference>
<feature type="non-terminal residue" evidence="1">
    <location>
        <position position="136"/>
    </location>
</feature>
<sequence length="136" mass="15771">MCSFLWTFSDVDVDGNAHARNKLGGKWMASSLQTAHGLMKGPWLARNLRKWSKMYINDRNNLPIHLYGMSSVSRIEDESLAAEIQVHLQSIGKFIKAMDIVQYIADPEVRKRHGLKRPISLATAQRWMKKLDYRWK</sequence>
<reference evidence="1" key="1">
    <citation type="journal article" date="2021" name="New Phytol.">
        <title>Evolutionary innovations through gain and loss of genes in the ectomycorrhizal Boletales.</title>
        <authorList>
            <person name="Wu G."/>
            <person name="Miyauchi S."/>
            <person name="Morin E."/>
            <person name="Kuo A."/>
            <person name="Drula E."/>
            <person name="Varga T."/>
            <person name="Kohler A."/>
            <person name="Feng B."/>
            <person name="Cao Y."/>
            <person name="Lipzen A."/>
            <person name="Daum C."/>
            <person name="Hundley H."/>
            <person name="Pangilinan J."/>
            <person name="Johnson J."/>
            <person name="Barry K."/>
            <person name="LaButti K."/>
            <person name="Ng V."/>
            <person name="Ahrendt S."/>
            <person name="Min B."/>
            <person name="Choi I.G."/>
            <person name="Park H."/>
            <person name="Plett J.M."/>
            <person name="Magnuson J."/>
            <person name="Spatafora J.W."/>
            <person name="Nagy L.G."/>
            <person name="Henrissat B."/>
            <person name="Grigoriev I.V."/>
            <person name="Yang Z.L."/>
            <person name="Xu J."/>
            <person name="Martin F.M."/>
        </authorList>
    </citation>
    <scope>NUCLEOTIDE SEQUENCE</scope>
    <source>
        <strain evidence="1">ATCC 28755</strain>
    </source>
</reference>
<evidence type="ECO:0000313" key="2">
    <source>
        <dbReference type="Proteomes" id="UP000790377"/>
    </source>
</evidence>
<accession>A0ACB7ZT44</accession>